<dbReference type="PRINTS" id="PR00344">
    <property type="entry name" value="BCTRLSENSOR"/>
</dbReference>
<evidence type="ECO:0000259" key="8">
    <source>
        <dbReference type="PROSITE" id="PS50110"/>
    </source>
</evidence>
<keyword evidence="6" id="KW-0812">Transmembrane</keyword>
<evidence type="ECO:0000256" key="6">
    <source>
        <dbReference type="SAM" id="Phobius"/>
    </source>
</evidence>
<dbReference type="Gene3D" id="1.10.287.130">
    <property type="match status" value="1"/>
</dbReference>
<dbReference type="KEGG" id="obg:Verru16b_02603"/>
<dbReference type="Pfam" id="PF02518">
    <property type="entry name" value="HATPase_c"/>
    <property type="match status" value="1"/>
</dbReference>
<sequence length="674" mass="73276">MLQAQHLFLTFRGDAIILLTFVAIACWMLRRRLSQRGSGPCISCRFYFAALVLAVLGTVAAEWAGRSRMDSLRELFAGFGPTYAAELSQHGHDRINEATLADDPLYLEIINHQKTWLAANRTIADIYTYRQDAAGRIHLIVDSETDYDRDGKYDEDREARTPIGELYDEATPKFYQALAGETVFESEIMADRWGVWVSSFAPIYSPDGRIEAGVGIDYPAETWLKALGSIRALVLGITLVLVAILLASGAFISRLRAEIEERKEIQNRLEQASESAFAASAAKSEYLALMSHEVRTPLSAILGFASILADSELNPKQRRYVDTINRAGSGLLTLLNGILDYTKAESGAMKLEHIAWAPALLVHEVMELMSAHAAQKQLQLNFDNQLPETLTLFGDPTRIRQIVLNLLSNALKFTTQGSVTVRATWQPDPGTAQHGRLTLEVADTGVGIPADKIPLLFRAFSQADTSTTRHHGGTGLGLAISKRLSDLMGGTITLQSTVGQGTTFTFMFASDSADACGLGYKPAAGDTAPPVPLWTRALVVDDARLNRELLKVMLRRLGLEADLASGGPEAVKLAAANRYAIIFTDLEMPEVDGFATASQIRAEEAPGRHVPIVAVSALTAPGTREKCIGAGMDDYLIKPVYLPALKSTVEALLPGFRAAKPADPTVPVRDRPAA</sequence>
<reference evidence="9 10" key="1">
    <citation type="submission" date="2016-06" db="EMBL/GenBank/DDBJ databases">
        <title>Three novel species with peptidoglycan cell walls form the new genus Lacunisphaera gen. nov. in the family Opitutaceae of the verrucomicrobial subdivision 4.</title>
        <authorList>
            <person name="Rast P."/>
            <person name="Gloeckner I."/>
            <person name="Jogler M."/>
            <person name="Boedeker C."/>
            <person name="Jeske O."/>
            <person name="Wiegand S."/>
            <person name="Reinhardt R."/>
            <person name="Schumann P."/>
            <person name="Rohde M."/>
            <person name="Spring S."/>
            <person name="Gloeckner F.O."/>
            <person name="Jogler C."/>
        </authorList>
    </citation>
    <scope>NUCLEOTIDE SEQUENCE [LARGE SCALE GENOMIC DNA]</scope>
    <source>
        <strain evidence="9 10">IG16b</strain>
    </source>
</reference>
<organism evidence="9 10">
    <name type="scientific">Lacunisphaera limnophila</name>
    <dbReference type="NCBI Taxonomy" id="1838286"/>
    <lineage>
        <taxon>Bacteria</taxon>
        <taxon>Pseudomonadati</taxon>
        <taxon>Verrucomicrobiota</taxon>
        <taxon>Opitutia</taxon>
        <taxon>Opitutales</taxon>
        <taxon>Opitutaceae</taxon>
        <taxon>Lacunisphaera</taxon>
    </lineage>
</organism>
<dbReference type="GO" id="GO:0000155">
    <property type="term" value="F:phosphorelay sensor kinase activity"/>
    <property type="evidence" value="ECO:0007669"/>
    <property type="project" value="InterPro"/>
</dbReference>
<accession>A0A1D8AX96</accession>
<keyword evidence="6" id="KW-1133">Transmembrane helix</keyword>
<dbReference type="Gene3D" id="3.40.50.2300">
    <property type="match status" value="1"/>
</dbReference>
<dbReference type="Proteomes" id="UP000095228">
    <property type="component" value="Chromosome"/>
</dbReference>
<dbReference type="EC" id="2.7.13.3" evidence="2"/>
<comment type="catalytic activity">
    <reaction evidence="1">
        <text>ATP + protein L-histidine = ADP + protein N-phospho-L-histidine.</text>
        <dbReference type="EC" id="2.7.13.3"/>
    </reaction>
</comment>
<dbReference type="InterPro" id="IPR036890">
    <property type="entry name" value="HATPase_C_sf"/>
</dbReference>
<dbReference type="InterPro" id="IPR001789">
    <property type="entry name" value="Sig_transdc_resp-reg_receiver"/>
</dbReference>
<dbReference type="SUPFAM" id="SSF55874">
    <property type="entry name" value="ATPase domain of HSP90 chaperone/DNA topoisomerase II/histidine kinase"/>
    <property type="match status" value="1"/>
</dbReference>
<keyword evidence="6" id="KW-0472">Membrane</keyword>
<keyword evidence="4" id="KW-0902">Two-component regulatory system</keyword>
<dbReference type="EMBL" id="CP016094">
    <property type="protein sequence ID" value="AOS45522.1"/>
    <property type="molecule type" value="Genomic_DNA"/>
</dbReference>
<evidence type="ECO:0000256" key="5">
    <source>
        <dbReference type="PROSITE-ProRule" id="PRU00169"/>
    </source>
</evidence>
<dbReference type="SMART" id="SM00388">
    <property type="entry name" value="HisKA"/>
    <property type="match status" value="1"/>
</dbReference>
<dbReference type="FunFam" id="3.30.565.10:FF:000010">
    <property type="entry name" value="Sensor histidine kinase RcsC"/>
    <property type="match status" value="1"/>
</dbReference>
<keyword evidence="9" id="KW-0808">Transferase</keyword>
<feature type="transmembrane region" description="Helical" evidence="6">
    <location>
        <begin position="232"/>
        <end position="252"/>
    </location>
</feature>
<dbReference type="InterPro" id="IPR004358">
    <property type="entry name" value="Sig_transdc_His_kin-like_C"/>
</dbReference>
<protein>
    <recommendedName>
        <fullName evidence="2">histidine kinase</fullName>
        <ecNumber evidence="2">2.7.13.3</ecNumber>
    </recommendedName>
</protein>
<feature type="domain" description="Response regulatory" evidence="8">
    <location>
        <begin position="536"/>
        <end position="653"/>
    </location>
</feature>
<dbReference type="InterPro" id="IPR005467">
    <property type="entry name" value="His_kinase_dom"/>
</dbReference>
<dbReference type="SMART" id="SM00387">
    <property type="entry name" value="HATPase_c"/>
    <property type="match status" value="1"/>
</dbReference>
<keyword evidence="3 5" id="KW-0597">Phosphoprotein</keyword>
<dbReference type="SMART" id="SM00448">
    <property type="entry name" value="REC"/>
    <property type="match status" value="1"/>
</dbReference>
<evidence type="ECO:0000256" key="4">
    <source>
        <dbReference type="ARBA" id="ARBA00023012"/>
    </source>
</evidence>
<feature type="transmembrane region" description="Helical" evidence="6">
    <location>
        <begin position="46"/>
        <end position="65"/>
    </location>
</feature>
<dbReference type="CDD" id="cd00082">
    <property type="entry name" value="HisKA"/>
    <property type="match status" value="1"/>
</dbReference>
<gene>
    <name evidence="9" type="primary">arcB</name>
    <name evidence="9" type="ORF">Verru16b_02603</name>
</gene>
<dbReference type="STRING" id="1838286.Verru16b_02603"/>
<dbReference type="InterPro" id="IPR003661">
    <property type="entry name" value="HisK_dim/P_dom"/>
</dbReference>
<feature type="transmembrane region" description="Helical" evidence="6">
    <location>
        <begin position="7"/>
        <end position="30"/>
    </location>
</feature>
<dbReference type="Pfam" id="PF00512">
    <property type="entry name" value="HisKA"/>
    <property type="match status" value="1"/>
</dbReference>
<dbReference type="SUPFAM" id="SSF52172">
    <property type="entry name" value="CheY-like"/>
    <property type="match status" value="1"/>
</dbReference>
<feature type="domain" description="Histidine kinase" evidence="7">
    <location>
        <begin position="289"/>
        <end position="512"/>
    </location>
</feature>
<dbReference type="SUPFAM" id="SSF47384">
    <property type="entry name" value="Homodimeric domain of signal transducing histidine kinase"/>
    <property type="match status" value="1"/>
</dbReference>
<dbReference type="Gene3D" id="3.30.565.10">
    <property type="entry name" value="Histidine kinase-like ATPase, C-terminal domain"/>
    <property type="match status" value="1"/>
</dbReference>
<proteinExistence type="predicted"/>
<dbReference type="PANTHER" id="PTHR45339">
    <property type="entry name" value="HYBRID SIGNAL TRANSDUCTION HISTIDINE KINASE J"/>
    <property type="match status" value="1"/>
</dbReference>
<evidence type="ECO:0000313" key="9">
    <source>
        <dbReference type="EMBL" id="AOS45522.1"/>
    </source>
</evidence>
<dbReference type="PANTHER" id="PTHR45339:SF1">
    <property type="entry name" value="HYBRID SIGNAL TRANSDUCTION HISTIDINE KINASE J"/>
    <property type="match status" value="1"/>
</dbReference>
<dbReference type="InterPro" id="IPR036097">
    <property type="entry name" value="HisK_dim/P_sf"/>
</dbReference>
<dbReference type="InterPro" id="IPR011006">
    <property type="entry name" value="CheY-like_superfamily"/>
</dbReference>
<dbReference type="Pfam" id="PF00072">
    <property type="entry name" value="Response_reg"/>
    <property type="match status" value="1"/>
</dbReference>
<name>A0A1D8AX96_9BACT</name>
<dbReference type="CDD" id="cd17546">
    <property type="entry name" value="REC_hyHK_CKI1_RcsC-like"/>
    <property type="match status" value="1"/>
</dbReference>
<evidence type="ECO:0000259" key="7">
    <source>
        <dbReference type="PROSITE" id="PS50109"/>
    </source>
</evidence>
<dbReference type="PROSITE" id="PS50109">
    <property type="entry name" value="HIS_KIN"/>
    <property type="match status" value="1"/>
</dbReference>
<dbReference type="CDD" id="cd16922">
    <property type="entry name" value="HATPase_EvgS-ArcB-TorS-like"/>
    <property type="match status" value="1"/>
</dbReference>
<evidence type="ECO:0000256" key="1">
    <source>
        <dbReference type="ARBA" id="ARBA00000085"/>
    </source>
</evidence>
<dbReference type="InterPro" id="IPR003594">
    <property type="entry name" value="HATPase_dom"/>
</dbReference>
<keyword evidence="10" id="KW-1185">Reference proteome</keyword>
<feature type="modified residue" description="4-aspartylphosphate" evidence="5">
    <location>
        <position position="585"/>
    </location>
</feature>
<evidence type="ECO:0000256" key="3">
    <source>
        <dbReference type="ARBA" id="ARBA00022553"/>
    </source>
</evidence>
<evidence type="ECO:0000256" key="2">
    <source>
        <dbReference type="ARBA" id="ARBA00012438"/>
    </source>
</evidence>
<dbReference type="OrthoDB" id="9809348at2"/>
<dbReference type="PROSITE" id="PS50110">
    <property type="entry name" value="RESPONSE_REGULATORY"/>
    <property type="match status" value="1"/>
</dbReference>
<evidence type="ECO:0000313" key="10">
    <source>
        <dbReference type="Proteomes" id="UP000095228"/>
    </source>
</evidence>
<dbReference type="RefSeq" id="WP_069962662.1">
    <property type="nucleotide sequence ID" value="NZ_CP016094.1"/>
</dbReference>
<dbReference type="AlphaFoldDB" id="A0A1D8AX96"/>